<dbReference type="InterPro" id="IPR049389">
    <property type="entry name" value="TTHA0281-like"/>
</dbReference>
<protein>
    <submittedName>
        <fullName evidence="2">HicB family protein</fullName>
    </submittedName>
</protein>
<organism evidence="2 3">
    <name type="scientific">candidate division WOR-3 bacterium JGI_Cruoil_03_51_56</name>
    <dbReference type="NCBI Taxonomy" id="1973747"/>
    <lineage>
        <taxon>Bacteria</taxon>
        <taxon>Bacteria division WOR-3</taxon>
    </lineage>
</organism>
<dbReference type="InterPro" id="IPR035069">
    <property type="entry name" value="TTHA1013/TTHA0281-like"/>
</dbReference>
<dbReference type="Gene3D" id="3.30.160.250">
    <property type="match status" value="1"/>
</dbReference>
<dbReference type="Pfam" id="PF21748">
    <property type="entry name" value="UPF0150"/>
    <property type="match status" value="1"/>
</dbReference>
<evidence type="ECO:0000313" key="3">
    <source>
        <dbReference type="Proteomes" id="UP000215559"/>
    </source>
</evidence>
<dbReference type="SUPFAM" id="SSF143100">
    <property type="entry name" value="TTHA1013/TTHA0281-like"/>
    <property type="match status" value="1"/>
</dbReference>
<proteinExistence type="predicted"/>
<gene>
    <name evidence="2" type="ORF">CH330_08270</name>
</gene>
<feature type="region of interest" description="Disordered" evidence="1">
    <location>
        <begin position="54"/>
        <end position="73"/>
    </location>
</feature>
<accession>A0A235BS70</accession>
<name>A0A235BS70_UNCW3</name>
<comment type="caution">
    <text evidence="2">The sequence shown here is derived from an EMBL/GenBank/DDBJ whole genome shotgun (WGS) entry which is preliminary data.</text>
</comment>
<evidence type="ECO:0000313" key="2">
    <source>
        <dbReference type="EMBL" id="OYD14567.1"/>
    </source>
</evidence>
<sequence length="73" mass="8178">MSDYHINIFYSEEDGGYIADIPDLDACSAFGRTPEEALAEVEKAKEAWLAAAREQGKPVPSPRYRPVIYQTTQ</sequence>
<reference evidence="2 3" key="1">
    <citation type="submission" date="2017-07" db="EMBL/GenBank/DDBJ databases">
        <title>Recovery of genomes from metagenomes via a dereplication, aggregation, and scoring strategy.</title>
        <authorList>
            <person name="Sieber C.M."/>
            <person name="Probst A.J."/>
            <person name="Sharrar A."/>
            <person name="Thomas B.C."/>
            <person name="Hess M."/>
            <person name="Tringe S.G."/>
            <person name="Banfield J.F."/>
        </authorList>
    </citation>
    <scope>NUCLEOTIDE SEQUENCE [LARGE SCALE GENOMIC DNA]</scope>
    <source>
        <strain evidence="2">JGI_Cruoil_03_51_56</strain>
    </source>
</reference>
<evidence type="ECO:0000256" key="1">
    <source>
        <dbReference type="SAM" id="MobiDB-lite"/>
    </source>
</evidence>
<dbReference type="AlphaFoldDB" id="A0A235BS70"/>
<dbReference type="EMBL" id="NOZP01000151">
    <property type="protein sequence ID" value="OYD14567.1"/>
    <property type="molecule type" value="Genomic_DNA"/>
</dbReference>
<dbReference type="Proteomes" id="UP000215559">
    <property type="component" value="Unassembled WGS sequence"/>
</dbReference>